<evidence type="ECO:0000259" key="1">
    <source>
        <dbReference type="Pfam" id="PF21880"/>
    </source>
</evidence>
<dbReference type="InterPro" id="IPR054209">
    <property type="entry name" value="DUF6916"/>
</dbReference>
<protein>
    <recommendedName>
        <fullName evidence="1">DUF6916 domain-containing protein</fullName>
    </recommendedName>
</protein>
<dbReference type="RefSeq" id="WP_273891583.1">
    <property type="nucleotide sequence ID" value="NZ_JAMDGP010000030.1"/>
</dbReference>
<dbReference type="EMBL" id="JAMDGZ010000007">
    <property type="protein sequence ID" value="MDD1012707.1"/>
    <property type="molecule type" value="Genomic_DNA"/>
</dbReference>
<name>A0ABT5P3I0_9PSED</name>
<dbReference type="Pfam" id="PF21880">
    <property type="entry name" value="DUF6916"/>
    <property type="match status" value="1"/>
</dbReference>
<accession>A0ABT5P3I0</accession>
<comment type="caution">
    <text evidence="2">The sequence shown here is derived from an EMBL/GenBank/DDBJ whole genome shotgun (WGS) entry which is preliminary data.</text>
</comment>
<gene>
    <name evidence="2" type="ORF">M5G17_03285</name>
</gene>
<organism evidence="2 3">
    <name type="scientific">Pseudomonas rubra</name>
    <dbReference type="NCBI Taxonomy" id="2942627"/>
    <lineage>
        <taxon>Bacteria</taxon>
        <taxon>Pseudomonadati</taxon>
        <taxon>Pseudomonadota</taxon>
        <taxon>Gammaproteobacteria</taxon>
        <taxon>Pseudomonadales</taxon>
        <taxon>Pseudomonadaceae</taxon>
        <taxon>Pseudomonas</taxon>
    </lineage>
</organism>
<dbReference type="Proteomes" id="UP001148184">
    <property type="component" value="Unassembled WGS sequence"/>
</dbReference>
<evidence type="ECO:0000313" key="2">
    <source>
        <dbReference type="EMBL" id="MDD1012707.1"/>
    </source>
</evidence>
<proteinExistence type="predicted"/>
<keyword evidence="3" id="KW-1185">Reference proteome</keyword>
<evidence type="ECO:0000313" key="3">
    <source>
        <dbReference type="Proteomes" id="UP001148184"/>
    </source>
</evidence>
<sequence length="108" mass="11784">MSDERVFLIPSRIEMEQADAEGFALQVTADTALPVTLLEVCQGVAMNVRYECYSLMFGLPTGTTLPQAVYRLLGPGGKQWTLLMTPILSGPGSLFTLEAVIHRELQAP</sequence>
<feature type="domain" description="DUF6916" evidence="1">
    <location>
        <begin position="20"/>
        <end position="100"/>
    </location>
</feature>
<reference evidence="2 3" key="1">
    <citation type="submission" date="2022-05" db="EMBL/GenBank/DDBJ databases">
        <title>Novel Pseudomonas spp. Isolated from a Rainbow Trout Aquaculture Facility.</title>
        <authorList>
            <person name="Testerman T."/>
            <person name="Graf J."/>
        </authorList>
    </citation>
    <scope>NUCLEOTIDE SEQUENCE [LARGE SCALE GENOMIC DNA]</scope>
    <source>
        <strain evidence="2 3">ID1025</strain>
    </source>
</reference>